<dbReference type="Gene3D" id="2.115.10.20">
    <property type="entry name" value="Glycosyl hydrolase domain, family 43"/>
    <property type="match status" value="2"/>
</dbReference>
<dbReference type="Gene3D" id="1.20.1270.70">
    <property type="entry name" value="Designed single chain three-helix bundle"/>
    <property type="match status" value="1"/>
</dbReference>
<reference evidence="8 9" key="1">
    <citation type="journal article" date="2019" name="Anaerobe">
        <title>Detection of Robinsoniella peoriensis in multiple bone samples of a trauma patient.</title>
        <authorList>
            <person name="Schrottner P."/>
            <person name="Hartwich K."/>
            <person name="Bunk B."/>
            <person name="Schober I."/>
            <person name="Helbig S."/>
            <person name="Rudolph W.W."/>
            <person name="Gunzer F."/>
        </authorList>
    </citation>
    <scope>NUCLEOTIDE SEQUENCE [LARGE SCALE GENOMIC DNA]</scope>
    <source>
        <strain evidence="8 9">DSM 106044</strain>
    </source>
</reference>
<keyword evidence="9" id="KW-1185">Reference proteome</keyword>
<feature type="domain" description="BIG2" evidence="7">
    <location>
        <begin position="1491"/>
        <end position="1568"/>
    </location>
</feature>
<feature type="site" description="Important for catalytic activity, responsible for pKa modulation of the active site Glu and correct orientation of both the proton donor and substrate" evidence="5">
    <location>
        <position position="1226"/>
    </location>
</feature>
<feature type="domain" description="BIG2" evidence="7">
    <location>
        <begin position="1570"/>
        <end position="1652"/>
    </location>
</feature>
<evidence type="ECO:0000256" key="4">
    <source>
        <dbReference type="ARBA" id="ARBA00023295"/>
    </source>
</evidence>
<sequence precursor="true">MKKKIMAFLLSFSMVLSVIPSMGVSAEDTGLEAAEERVLVASYDMGHADGKLTDSSGFGNDAQLVGFEDGDFAAEENQDQILKFSGDKGKYVEIPSGLIQKESFAIEATFKTSVKAGHWLWCLGTKEDKWPNVKNYVFLNPMQGDGTLRAGIKDASNELLFKQNQRIVADQYSTVRLDFENGTVKLIVNGEEKEVLDTGYSIQKLLKEGTGDDFCGYIGKSLYTPDDAFKGTLTQFDVYSTIRDTSEEGLAKEDLDAITLPRVMSGDIALPDTGSVNGSSIEWTSSDDSIVSDDGKLVSVPQEDVQVTLNAAASYGNSTAVKEFHITVKGSDSLFPEAYESLELPYTEVYGNITLPSQTENGCNISWTTADEYKSIVTVAKGKAADGSVIPAGVVTRPEGQDTAVTVTAGFSYNGMTYAETKDFTFTVKKQPEERGKDTSYVFAHFTGSESSTSDEQIYFAASKDGSHWRDLNNRKPVLTSDIGDKGVRDPYLIRSPEGDKFYLLATDLSIKNRGGWGNAQATTKGSTKLVIWESTDLVNWSEPRLADVASKIPGGGCAWAPEAIYDDNTGEYVVYWATASSEMAAEVGGDPMKMYYAKTRDFYTFTEPQLWISRENHSIIDTTMIKDGDTYYRASGDGQITIEKSKSIYDGWEIIGTLSNIFNNNNYSGGKLEGPEFFKYCEDDRLNNADGNPVDTWGLMCDQYAEGKGYLPFRSTNLGDMSTQSWTAATDINFDSLKKRHGTILTVTDDEYAALMKAYTDDAEENTEEEQEDPVLQYTFEEKNDLIYGSGATVKAYADPGEGNQNYLYLDGGTNAWAQLPDGFFDGRNKMTISMDVMTELSDGNFFTFAFGQDTDRYYFLRMRGNTLRSAITRSSYGNESAVSHTLAGAAVKQWHNVKAVIDKNTMRVYVDGILAGENKNLTTSVTELGKNLKSYLGKSFYSADRNFKGGFDNIAIYNRALSADEIAEEAGVGLVADGLVGTAPDRDTALTYRGTDDHSAVRTEVDNENKVITSYVRKGCDLTKVPVTLTFTREEVSIWNGSQEWENGGILDLSRDCVITVKKGDKEEEWTIKTPVVSNNPVLPGQYADPDIDYMDGKFWIFPTTDGYPSWSGTVFHAFSSTDMVDWVDEGIIMDVENDKPGLNDKGVQIAASPWSVGSAWAPTIEERNGKYYFYYCAKFPNGQSAIGVAQADHPQGPYTDKGEALVTVQMCKDAGVSMGQAIDPSIFTDDDGKVYMTFGNGNAAIVELNDDMMSVKEGTLKQINNLRDFRESVVITKAGGKYHWTWSCDDANSPNYHVNYGVSDTLDSAISLRGTLLQKDTEKGILGSAHQSVLHVKDGKGQDRYFMSYHRFYTPLDIFLDSDGLGKHRETCIDEIFFDEDGYMTITPTMEGVASVQMKEDEPEIVNKDQLQAEINQAIGEGQKDSYTKESWAKYADALSYAKEVLGLESADQETVDTALLNLQTARAALVKVPEVKPDPDTKPQPVAVKSVTLNKQSLTMTLKENMVLTANVSPENAANKKVLWSTSDSGKVTVEQNGKITAKKPGTAYITVTTADGGKKAVCKVVVKKPVIKLTYSRLSLQAKKSTTAVRLKSSVPSGEKIKSAKSSKKNIASVSVKNGKLTIKGKKTGTSYVTVTTTNGGTAKVKITVKKKVNVTKLTLDKKVTIKKGKRLTLKAVKSPVTATSKITWKSSNRKIAEVTSKGVVKAIKKGDVTITAISSNGKKAKCKVHVR</sequence>
<dbReference type="InterPro" id="IPR046780">
    <property type="entry name" value="aBig_2"/>
</dbReference>
<dbReference type="STRING" id="180332.GCA_000797495_04686"/>
<accession>A0A4U8Q9E6</accession>
<comment type="pathway">
    <text evidence="1">Glycan metabolism; L-arabinan degradation.</text>
</comment>
<dbReference type="EMBL" id="QGQD01000036">
    <property type="protein sequence ID" value="TLD01622.1"/>
    <property type="molecule type" value="Genomic_DNA"/>
</dbReference>
<dbReference type="SUPFAM" id="SSF49899">
    <property type="entry name" value="Concanavalin A-like lectins/glucanases"/>
    <property type="match status" value="2"/>
</dbReference>
<dbReference type="SUPFAM" id="SSF49373">
    <property type="entry name" value="Invasin/intimin cell-adhesion fragments"/>
    <property type="match status" value="2"/>
</dbReference>
<evidence type="ECO:0000313" key="8">
    <source>
        <dbReference type="EMBL" id="TLD01622.1"/>
    </source>
</evidence>
<dbReference type="Gene3D" id="2.60.120.200">
    <property type="match status" value="2"/>
</dbReference>
<dbReference type="InterPro" id="IPR008964">
    <property type="entry name" value="Invasin/intimin_cell_adhesion"/>
</dbReference>
<gene>
    <name evidence="8" type="primary">xynD</name>
    <name evidence="8" type="ORF">DSM106044_01603</name>
</gene>
<protein>
    <submittedName>
        <fullName evidence="8">Arabinoxylan arabinofuranohydrolase</fullName>
        <ecNumber evidence="8">3.2.1.55</ecNumber>
    </submittedName>
</protein>
<dbReference type="GO" id="GO:0046556">
    <property type="term" value="F:alpha-L-arabinofuranosidase activity"/>
    <property type="evidence" value="ECO:0007669"/>
    <property type="project" value="UniProtKB-EC"/>
</dbReference>
<dbReference type="Pfam" id="PF20578">
    <property type="entry name" value="aBig_2"/>
    <property type="match status" value="2"/>
</dbReference>
<dbReference type="SMART" id="SM00635">
    <property type="entry name" value="BID_2"/>
    <property type="match status" value="3"/>
</dbReference>
<dbReference type="InterPro" id="IPR006710">
    <property type="entry name" value="Glyco_hydro_43"/>
</dbReference>
<dbReference type="Pfam" id="PF07554">
    <property type="entry name" value="FIVAR"/>
    <property type="match status" value="1"/>
</dbReference>
<organism evidence="8 9">
    <name type="scientific">Robinsoniella peoriensis</name>
    <dbReference type="NCBI Taxonomy" id="180332"/>
    <lineage>
        <taxon>Bacteria</taxon>
        <taxon>Bacillati</taxon>
        <taxon>Bacillota</taxon>
        <taxon>Clostridia</taxon>
        <taxon>Lachnospirales</taxon>
        <taxon>Lachnospiraceae</taxon>
        <taxon>Robinsoniella</taxon>
    </lineage>
</organism>
<dbReference type="Pfam" id="PF04616">
    <property type="entry name" value="Glyco_hydro_43"/>
    <property type="match status" value="1"/>
</dbReference>
<evidence type="ECO:0000256" key="2">
    <source>
        <dbReference type="ARBA" id="ARBA00009865"/>
    </source>
</evidence>
<evidence type="ECO:0000256" key="3">
    <source>
        <dbReference type="ARBA" id="ARBA00022801"/>
    </source>
</evidence>
<evidence type="ECO:0000259" key="7">
    <source>
        <dbReference type="SMART" id="SM00635"/>
    </source>
</evidence>
<keyword evidence="4 8" id="KW-0326">Glycosidase</keyword>
<evidence type="ECO:0000313" key="9">
    <source>
        <dbReference type="Proteomes" id="UP000306509"/>
    </source>
</evidence>
<name>A0A4U8Q9E6_9FIRM</name>
<dbReference type="CDD" id="cd08983">
    <property type="entry name" value="GH43_Bt3655-like"/>
    <property type="match status" value="1"/>
</dbReference>
<evidence type="ECO:0000256" key="6">
    <source>
        <dbReference type="SAM" id="SignalP"/>
    </source>
</evidence>
<dbReference type="Gene3D" id="2.60.40.1080">
    <property type="match status" value="2"/>
</dbReference>
<dbReference type="PANTHER" id="PTHR43301:SF3">
    <property type="entry name" value="ARABINAN ENDO-1,5-ALPHA-L-ARABINOSIDASE A-RELATED"/>
    <property type="match status" value="1"/>
</dbReference>
<dbReference type="RefSeq" id="WP_138002210.1">
    <property type="nucleotide sequence ID" value="NZ_QGQD01000036.1"/>
</dbReference>
<feature type="signal peptide" evidence="6">
    <location>
        <begin position="1"/>
        <end position="26"/>
    </location>
</feature>
<dbReference type="InterPro" id="IPR013320">
    <property type="entry name" value="ConA-like_dom_sf"/>
</dbReference>
<feature type="domain" description="BIG2" evidence="7">
    <location>
        <begin position="1659"/>
        <end position="1733"/>
    </location>
</feature>
<dbReference type="InterPro" id="IPR023296">
    <property type="entry name" value="Glyco_hydro_beta-prop_sf"/>
</dbReference>
<keyword evidence="6" id="KW-0732">Signal</keyword>
<comment type="caution">
    <text evidence="8">The sequence shown here is derived from an EMBL/GenBank/DDBJ whole genome shotgun (WGS) entry which is preliminary data.</text>
</comment>
<dbReference type="EC" id="3.2.1.55" evidence="8"/>
<keyword evidence="3 8" id="KW-0378">Hydrolase</keyword>
<dbReference type="Proteomes" id="UP000306509">
    <property type="component" value="Unassembled WGS sequence"/>
</dbReference>
<evidence type="ECO:0000256" key="1">
    <source>
        <dbReference type="ARBA" id="ARBA00004834"/>
    </source>
</evidence>
<dbReference type="Pfam" id="PF02368">
    <property type="entry name" value="Big_2"/>
    <property type="match status" value="2"/>
</dbReference>
<dbReference type="GO" id="GO:0005975">
    <property type="term" value="P:carbohydrate metabolic process"/>
    <property type="evidence" value="ECO:0007669"/>
    <property type="project" value="InterPro"/>
</dbReference>
<dbReference type="Pfam" id="PF13385">
    <property type="entry name" value="Laminin_G_3"/>
    <property type="match status" value="2"/>
</dbReference>
<dbReference type="InterPro" id="IPR003343">
    <property type="entry name" value="Big_2"/>
</dbReference>
<evidence type="ECO:0000256" key="5">
    <source>
        <dbReference type="PIRSR" id="PIRSR606710-2"/>
    </source>
</evidence>
<dbReference type="InterPro" id="IPR050727">
    <property type="entry name" value="GH43_arabinanases"/>
</dbReference>
<dbReference type="SUPFAM" id="SSF75005">
    <property type="entry name" value="Arabinanase/levansucrase/invertase"/>
    <property type="match status" value="2"/>
</dbReference>
<dbReference type="CDD" id="cd18828">
    <property type="entry name" value="GH43_BT3675-like"/>
    <property type="match status" value="1"/>
</dbReference>
<comment type="similarity">
    <text evidence="2">Belongs to the glycosyl hydrolase 43 family.</text>
</comment>
<feature type="chain" id="PRO_5020851004" evidence="6">
    <location>
        <begin position="27"/>
        <end position="1737"/>
    </location>
</feature>
<dbReference type="PANTHER" id="PTHR43301">
    <property type="entry name" value="ARABINAN ENDO-1,5-ALPHA-L-ARABINOSIDASE"/>
    <property type="match status" value="1"/>
</dbReference>
<proteinExistence type="inferred from homology"/>